<dbReference type="OrthoDB" id="9776685at2"/>
<dbReference type="SUPFAM" id="SSF53474">
    <property type="entry name" value="alpha/beta-Hydrolases"/>
    <property type="match status" value="1"/>
</dbReference>
<proteinExistence type="predicted"/>
<keyword evidence="4" id="KW-1185">Reference proteome</keyword>
<evidence type="ECO:0000313" key="3">
    <source>
        <dbReference type="EMBL" id="AOM82428.1"/>
    </source>
</evidence>
<dbReference type="PANTHER" id="PTHR43358">
    <property type="entry name" value="ALPHA/BETA-HYDROLASE"/>
    <property type="match status" value="1"/>
</dbReference>
<feature type="transmembrane region" description="Helical" evidence="1">
    <location>
        <begin position="20"/>
        <end position="42"/>
    </location>
</feature>
<dbReference type="Pfam" id="PF00561">
    <property type="entry name" value="Abhydrolase_1"/>
    <property type="match status" value="1"/>
</dbReference>
<dbReference type="InterPro" id="IPR000073">
    <property type="entry name" value="AB_hydrolase_1"/>
</dbReference>
<dbReference type="InterPro" id="IPR029058">
    <property type="entry name" value="AB_hydrolase_fold"/>
</dbReference>
<dbReference type="InterPro" id="IPR052920">
    <property type="entry name" value="DNA-binding_regulatory"/>
</dbReference>
<dbReference type="RefSeq" id="WP_069364520.1">
    <property type="nucleotide sequence ID" value="NZ_CP012502.1"/>
</dbReference>
<name>A0A1D7QTX6_9BACI</name>
<evidence type="ECO:0000256" key="1">
    <source>
        <dbReference type="SAM" id="Phobius"/>
    </source>
</evidence>
<keyword evidence="1" id="KW-0812">Transmembrane</keyword>
<dbReference type="Gene3D" id="3.40.50.1820">
    <property type="entry name" value="alpha/beta hydrolase"/>
    <property type="match status" value="1"/>
</dbReference>
<gene>
    <name evidence="3" type="ORF">BBEV_1059</name>
</gene>
<dbReference type="PATRIC" id="fig|632773.3.peg.1125"/>
<dbReference type="Proteomes" id="UP000094463">
    <property type="component" value="Chromosome"/>
</dbReference>
<protein>
    <recommendedName>
        <fullName evidence="2">AB hydrolase-1 domain-containing protein</fullName>
    </recommendedName>
</protein>
<dbReference type="STRING" id="632773.BBEV_1059"/>
<accession>A0A1D7QTX6</accession>
<reference evidence="3 4" key="1">
    <citation type="submission" date="2015-08" db="EMBL/GenBank/DDBJ databases">
        <title>The complete genome sequence of Bacillus beveridgei MLTeJB.</title>
        <authorList>
            <person name="Hanson T.E."/>
            <person name="Mesa C."/>
            <person name="Basesman S.M."/>
            <person name="Oremland R.S."/>
        </authorList>
    </citation>
    <scope>NUCLEOTIDE SEQUENCE [LARGE SCALE GENOMIC DNA]</scope>
    <source>
        <strain evidence="3 4">MLTeJB</strain>
    </source>
</reference>
<keyword evidence="1" id="KW-1133">Transmembrane helix</keyword>
<evidence type="ECO:0000313" key="4">
    <source>
        <dbReference type="Proteomes" id="UP000094463"/>
    </source>
</evidence>
<dbReference type="AlphaFoldDB" id="A0A1D7QTX6"/>
<dbReference type="KEGG" id="bbev:BBEV_1059"/>
<feature type="domain" description="AB hydrolase-1" evidence="2">
    <location>
        <begin position="93"/>
        <end position="223"/>
    </location>
</feature>
<dbReference type="PANTHER" id="PTHR43358:SF4">
    <property type="entry name" value="ALPHA_BETA HYDROLASE FOLD-1 DOMAIN-CONTAINING PROTEIN"/>
    <property type="match status" value="1"/>
</dbReference>
<dbReference type="EMBL" id="CP012502">
    <property type="protein sequence ID" value="AOM82428.1"/>
    <property type="molecule type" value="Genomic_DNA"/>
</dbReference>
<evidence type="ECO:0000259" key="2">
    <source>
        <dbReference type="Pfam" id="PF00561"/>
    </source>
</evidence>
<organism evidence="3 4">
    <name type="scientific">Salisediminibacterium beveridgei</name>
    <dbReference type="NCBI Taxonomy" id="632773"/>
    <lineage>
        <taxon>Bacteria</taxon>
        <taxon>Bacillati</taxon>
        <taxon>Bacillota</taxon>
        <taxon>Bacilli</taxon>
        <taxon>Bacillales</taxon>
        <taxon>Bacillaceae</taxon>
        <taxon>Salisediminibacterium</taxon>
    </lineage>
</organism>
<sequence length="313" mass="35043">MYGHIPVSVPRRKTHRRKFLWAAFSLLFILLLFTAITIYIGLSMTRTEPRELSLNPAMYSMPYEEVSFVSAHDDRVALNGWLMEPEEDPVSSVIMSHGYRGNRHESGAGFFALAQGLLGEGHRVLMFDFRNAGESEGDLTSIGILERYDVLGAVDYMTTHFEEPLLLYGVSMGASASLSAAALTDEVDGVIADSPFSDLERYLKANLPVWTGLPAIPFTSLTMTLIPHLVGIEPAELSPIRDLEAIHPRPVLFIHGDEDDYIPHTESIQMVETYEDAFELWIPEGADHVQGFYKYPEEYLAYVLGFFASTVQD</sequence>
<keyword evidence="1" id="KW-0472">Membrane</keyword>